<protein>
    <submittedName>
        <fullName evidence="1">Uncharacterized protein</fullName>
    </submittedName>
</protein>
<organism evidence="1 2">
    <name type="scientific">Colletotrichum chrysophilum</name>
    <dbReference type="NCBI Taxonomy" id="1836956"/>
    <lineage>
        <taxon>Eukaryota</taxon>
        <taxon>Fungi</taxon>
        <taxon>Dikarya</taxon>
        <taxon>Ascomycota</taxon>
        <taxon>Pezizomycotina</taxon>
        <taxon>Sordariomycetes</taxon>
        <taxon>Hypocreomycetidae</taxon>
        <taxon>Glomerellales</taxon>
        <taxon>Glomerellaceae</taxon>
        <taxon>Colletotrichum</taxon>
        <taxon>Colletotrichum gloeosporioides species complex</taxon>
    </lineage>
</organism>
<comment type="caution">
    <text evidence="1">The sequence shown here is derived from an EMBL/GenBank/DDBJ whole genome shotgun (WGS) entry which is preliminary data.</text>
</comment>
<dbReference type="Proteomes" id="UP001243330">
    <property type="component" value="Unassembled WGS sequence"/>
</dbReference>
<accession>A0AAD9EIW5</accession>
<gene>
    <name evidence="1" type="ORF">CCHR01_07332</name>
</gene>
<evidence type="ECO:0000313" key="1">
    <source>
        <dbReference type="EMBL" id="KAK1850008.1"/>
    </source>
</evidence>
<keyword evidence="2" id="KW-1185">Reference proteome</keyword>
<sequence length="87" mass="9367">MAAGNQMPSIVTGPWQFVRPRSPGRWTEGMERISQPSLCGKEQTAFRLLVGWMGMDGGILRKRGLGCGLSFFSLTETGCFAASSLPG</sequence>
<name>A0AAD9EIW5_9PEZI</name>
<evidence type="ECO:0000313" key="2">
    <source>
        <dbReference type="Proteomes" id="UP001243330"/>
    </source>
</evidence>
<proteinExistence type="predicted"/>
<reference evidence="1" key="1">
    <citation type="submission" date="2023-01" db="EMBL/GenBank/DDBJ databases">
        <title>Colletotrichum chrysophilum M932 genome sequence.</title>
        <authorList>
            <person name="Baroncelli R."/>
        </authorList>
    </citation>
    <scope>NUCLEOTIDE SEQUENCE</scope>
    <source>
        <strain evidence="1">M932</strain>
    </source>
</reference>
<dbReference type="AlphaFoldDB" id="A0AAD9EIW5"/>
<dbReference type="EMBL" id="JAQOWY010000129">
    <property type="protein sequence ID" value="KAK1850008.1"/>
    <property type="molecule type" value="Genomic_DNA"/>
</dbReference>